<accession>A0A0N0E8N6</accession>
<dbReference type="EMBL" id="JXMU01000002">
    <property type="protein sequence ID" value="KPB02565.1"/>
    <property type="molecule type" value="Genomic_DNA"/>
</dbReference>
<evidence type="ECO:0000313" key="3">
    <source>
        <dbReference type="Proteomes" id="UP000038011"/>
    </source>
</evidence>
<comment type="caution">
    <text evidence="2">The sequence shown here is derived from an EMBL/GenBank/DDBJ whole genome shotgun (WGS) entry which is preliminary data.</text>
</comment>
<feature type="compositionally biased region" description="Basic residues" evidence="1">
    <location>
        <begin position="166"/>
        <end position="180"/>
    </location>
</feature>
<dbReference type="PATRIC" id="fig|1514904.3.peg.1619"/>
<sequence length="187" mass="19508">MIKNVVKTGAVVAVAASVAGCMGPTYGTGKTSGEHLMDDLSGALSLAPADHGKAKIQYTPRPDIVKPADTSSLPAPQQNIADSSAEWPESPEQKRQRILADIENGKRSANFVTNRADADALGSSAGPGRGATGGGRVFLTDPPAEYTQPASTAIAGELGETEAKKERARKRAQGKGKTGLRRLFPWL</sequence>
<dbReference type="RefSeq" id="WP_053997673.1">
    <property type="nucleotide sequence ID" value="NZ_JXMU01000002.1"/>
</dbReference>
<dbReference type="Proteomes" id="UP000038011">
    <property type="component" value="Unassembled WGS sequence"/>
</dbReference>
<evidence type="ECO:0000256" key="1">
    <source>
        <dbReference type="SAM" id="MobiDB-lite"/>
    </source>
</evidence>
<dbReference type="PROSITE" id="PS51257">
    <property type="entry name" value="PROKAR_LIPOPROTEIN"/>
    <property type="match status" value="1"/>
</dbReference>
<dbReference type="OrthoDB" id="7835439at2"/>
<keyword evidence="3" id="KW-1185">Reference proteome</keyword>
<proteinExistence type="predicted"/>
<evidence type="ECO:0008006" key="4">
    <source>
        <dbReference type="Google" id="ProtNLM"/>
    </source>
</evidence>
<feature type="compositionally biased region" description="Polar residues" evidence="1">
    <location>
        <begin position="69"/>
        <end position="82"/>
    </location>
</feature>
<dbReference type="AlphaFoldDB" id="A0A0N0E8N6"/>
<feature type="region of interest" description="Disordered" evidence="1">
    <location>
        <begin position="120"/>
        <end position="187"/>
    </location>
</feature>
<organism evidence="2 3">
    <name type="scientific">Ahrensia marina</name>
    <dbReference type="NCBI Taxonomy" id="1514904"/>
    <lineage>
        <taxon>Bacteria</taxon>
        <taxon>Pseudomonadati</taxon>
        <taxon>Pseudomonadota</taxon>
        <taxon>Alphaproteobacteria</taxon>
        <taxon>Hyphomicrobiales</taxon>
        <taxon>Ahrensiaceae</taxon>
        <taxon>Ahrensia</taxon>
    </lineage>
</organism>
<reference evidence="2 3" key="1">
    <citation type="submission" date="2015-01" db="EMBL/GenBank/DDBJ databases">
        <title>Ahrensia donghaiensis sp. nov., a novel dimethylsulphoniopropionate-cleavage bacterium isolated from seawater and emended descriptions of the genus Ahrensia and Ahrensia kielensis.</title>
        <authorList>
            <person name="Liu J."/>
        </authorList>
    </citation>
    <scope>NUCLEOTIDE SEQUENCE [LARGE SCALE GENOMIC DNA]</scope>
    <source>
        <strain evidence="2 3">LZD062</strain>
    </source>
</reference>
<gene>
    <name evidence="2" type="ORF">SU32_02090</name>
</gene>
<protein>
    <recommendedName>
        <fullName evidence="4">Lipoprotein</fullName>
    </recommendedName>
</protein>
<name>A0A0N0E8N6_9HYPH</name>
<feature type="region of interest" description="Disordered" evidence="1">
    <location>
        <begin position="59"/>
        <end position="94"/>
    </location>
</feature>
<feature type="compositionally biased region" description="Gly residues" evidence="1">
    <location>
        <begin position="125"/>
        <end position="136"/>
    </location>
</feature>
<evidence type="ECO:0000313" key="2">
    <source>
        <dbReference type="EMBL" id="KPB02565.1"/>
    </source>
</evidence>